<evidence type="ECO:0000313" key="7">
    <source>
        <dbReference type="Proteomes" id="UP001597216"/>
    </source>
</evidence>
<proteinExistence type="predicted"/>
<dbReference type="RefSeq" id="WP_377354108.1">
    <property type="nucleotide sequence ID" value="NZ_JBHTLQ010000035.1"/>
</dbReference>
<dbReference type="Gene3D" id="3.40.50.300">
    <property type="entry name" value="P-loop containing nucleotide triphosphate hydrolases"/>
    <property type="match status" value="2"/>
</dbReference>
<dbReference type="PANTHER" id="PTHR19211">
    <property type="entry name" value="ATP-BINDING TRANSPORT PROTEIN-RELATED"/>
    <property type="match status" value="1"/>
</dbReference>
<dbReference type="EMBL" id="JBHTLQ010000035">
    <property type="protein sequence ID" value="MFD1191830.1"/>
    <property type="molecule type" value="Genomic_DNA"/>
</dbReference>
<evidence type="ECO:0000313" key="6">
    <source>
        <dbReference type="EMBL" id="MFD1191830.1"/>
    </source>
</evidence>
<evidence type="ECO:0000256" key="1">
    <source>
        <dbReference type="ARBA" id="ARBA00022737"/>
    </source>
</evidence>
<gene>
    <name evidence="6" type="ORF">ACFQ27_14665</name>
</gene>
<feature type="domain" description="ABC transporter" evidence="5">
    <location>
        <begin position="336"/>
        <end position="525"/>
    </location>
</feature>
<protein>
    <submittedName>
        <fullName evidence="6">ABC-F family ATP-binding cassette domain-containing protein</fullName>
    </submittedName>
</protein>
<evidence type="ECO:0000256" key="4">
    <source>
        <dbReference type="SAM" id="Coils"/>
    </source>
</evidence>
<dbReference type="CDD" id="cd03221">
    <property type="entry name" value="ABCF_EF-3"/>
    <property type="match status" value="2"/>
</dbReference>
<dbReference type="InterPro" id="IPR027417">
    <property type="entry name" value="P-loop_NTPase"/>
</dbReference>
<name>A0ABW3T575_9CAUL</name>
<dbReference type="InterPro" id="IPR050611">
    <property type="entry name" value="ABCF"/>
</dbReference>
<dbReference type="PROSITE" id="PS50893">
    <property type="entry name" value="ABC_TRANSPORTER_2"/>
    <property type="match status" value="2"/>
</dbReference>
<dbReference type="SUPFAM" id="SSF52540">
    <property type="entry name" value="P-loop containing nucleoside triphosphate hydrolases"/>
    <property type="match status" value="2"/>
</dbReference>
<keyword evidence="7" id="KW-1185">Reference proteome</keyword>
<dbReference type="InterPro" id="IPR003593">
    <property type="entry name" value="AAA+_ATPase"/>
</dbReference>
<organism evidence="6 7">
    <name type="scientific">Phenylobacterium conjunctum</name>
    <dbReference type="NCBI Taxonomy" id="1298959"/>
    <lineage>
        <taxon>Bacteria</taxon>
        <taxon>Pseudomonadati</taxon>
        <taxon>Pseudomonadota</taxon>
        <taxon>Alphaproteobacteria</taxon>
        <taxon>Caulobacterales</taxon>
        <taxon>Caulobacteraceae</taxon>
        <taxon>Phenylobacterium</taxon>
    </lineage>
</organism>
<reference evidence="7" key="1">
    <citation type="journal article" date="2019" name="Int. J. Syst. Evol. Microbiol.">
        <title>The Global Catalogue of Microorganisms (GCM) 10K type strain sequencing project: providing services to taxonomists for standard genome sequencing and annotation.</title>
        <authorList>
            <consortium name="The Broad Institute Genomics Platform"/>
            <consortium name="The Broad Institute Genome Sequencing Center for Infectious Disease"/>
            <person name="Wu L."/>
            <person name="Ma J."/>
        </authorList>
    </citation>
    <scope>NUCLEOTIDE SEQUENCE [LARGE SCALE GENOMIC DNA]</scope>
    <source>
        <strain evidence="7">CCUG 55074</strain>
    </source>
</reference>
<feature type="coiled-coil region" evidence="4">
    <location>
        <begin position="222"/>
        <end position="256"/>
    </location>
</feature>
<keyword evidence="2" id="KW-0547">Nucleotide-binding</keyword>
<dbReference type="Proteomes" id="UP001597216">
    <property type="component" value="Unassembled WGS sequence"/>
</dbReference>
<dbReference type="GO" id="GO:0005524">
    <property type="term" value="F:ATP binding"/>
    <property type="evidence" value="ECO:0007669"/>
    <property type="project" value="UniProtKB-KW"/>
</dbReference>
<feature type="domain" description="ABC transporter" evidence="5">
    <location>
        <begin position="5"/>
        <end position="233"/>
    </location>
</feature>
<comment type="caution">
    <text evidence="6">The sequence shown here is derived from an EMBL/GenBank/DDBJ whole genome shotgun (WGS) entry which is preliminary data.</text>
</comment>
<dbReference type="Pfam" id="PF00005">
    <property type="entry name" value="ABC_tran"/>
    <property type="match status" value="2"/>
</dbReference>
<evidence type="ECO:0000256" key="3">
    <source>
        <dbReference type="ARBA" id="ARBA00022840"/>
    </source>
</evidence>
<evidence type="ECO:0000259" key="5">
    <source>
        <dbReference type="PROSITE" id="PS50893"/>
    </source>
</evidence>
<dbReference type="PANTHER" id="PTHR19211:SF6">
    <property type="entry name" value="BLL7188 PROTEIN"/>
    <property type="match status" value="1"/>
</dbReference>
<keyword evidence="4" id="KW-0175">Coiled coil</keyword>
<keyword evidence="1" id="KW-0677">Repeat</keyword>
<accession>A0ABW3T575</accession>
<keyword evidence="3 6" id="KW-0067">ATP-binding</keyword>
<sequence length="527" mass="55420">MPAFVTLDSVSVRLPDGRSLFDTLTLALGPERTGLVGRNGTGKSTLLKLISGEVAPSAGAVSVSCRLGVLRQAYGAQETAADLCGCADDLARLARIEAGEGSEDDFALADWDLEARLASALADVGLPGLDLQRPAASLSGGQTTRAALAGLIALKPDLLLLDEPTNHLDAEARAMVAELIGGWKGGALVVSHDRELLRRMDRIVELSGLGARVYGGGYDLYAQRKAEEEAAAARDLAEAERAVDRVGREAQALRERKARKDAAGKQFAAKRSEPKILLGAMAERAENSGGRGEKLAQKLAAEAEGRLSEAQGRVERLRRLDFDLPTSGLPAGKTLLNFEGVSFGYPGAPPLFAGLDLRLAGPERVAVTGPNGGGKSTLIRLAVGELEPSSGLIVRAGAAALLDQQVSMLREDETLVEAFRRLNPQASENAARAALARFLFRNVAADKRVSALSGGERLRAGLACVLMGDEPPQLLILDEPTNHLDLDSVTAVEAALSGYDGAILVVSHDRDFLAAIGVEREVRVGAL</sequence>
<evidence type="ECO:0000256" key="2">
    <source>
        <dbReference type="ARBA" id="ARBA00022741"/>
    </source>
</evidence>
<dbReference type="SMART" id="SM00382">
    <property type="entry name" value="AAA"/>
    <property type="match status" value="2"/>
</dbReference>
<dbReference type="InterPro" id="IPR003439">
    <property type="entry name" value="ABC_transporter-like_ATP-bd"/>
</dbReference>